<dbReference type="AlphaFoldDB" id="A0A5C3NYK0"/>
<dbReference type="Proteomes" id="UP000308197">
    <property type="component" value="Unassembled WGS sequence"/>
</dbReference>
<organism evidence="2 3">
    <name type="scientific">Polyporus arcularius HHB13444</name>
    <dbReference type="NCBI Taxonomy" id="1314778"/>
    <lineage>
        <taxon>Eukaryota</taxon>
        <taxon>Fungi</taxon>
        <taxon>Dikarya</taxon>
        <taxon>Basidiomycota</taxon>
        <taxon>Agaricomycotina</taxon>
        <taxon>Agaricomycetes</taxon>
        <taxon>Polyporales</taxon>
        <taxon>Polyporaceae</taxon>
        <taxon>Polyporus</taxon>
    </lineage>
</organism>
<dbReference type="EMBL" id="ML211478">
    <property type="protein sequence ID" value="TFK82505.1"/>
    <property type="molecule type" value="Genomic_DNA"/>
</dbReference>
<evidence type="ECO:0000313" key="3">
    <source>
        <dbReference type="Proteomes" id="UP000308197"/>
    </source>
</evidence>
<feature type="region of interest" description="Disordered" evidence="1">
    <location>
        <begin position="1"/>
        <end position="22"/>
    </location>
</feature>
<keyword evidence="3" id="KW-1185">Reference proteome</keyword>
<sequence>MSGARTSRSVSRHHGSSRKQNTYEVLLRHITDDSEHLYPRRDFRRNTTRHLVRGVIVPEARQSPREQMSLESASWDADRLSTTTPLQLAGGGRGGNSTAKIQPLCDERQASGRGTGKLEVAVVTRRGGGVLSTFCFWFGSDWPVHSFVVCCRSCGVYERNSM</sequence>
<evidence type="ECO:0000256" key="1">
    <source>
        <dbReference type="SAM" id="MobiDB-lite"/>
    </source>
</evidence>
<proteinExistence type="predicted"/>
<accession>A0A5C3NYK0</accession>
<protein>
    <submittedName>
        <fullName evidence="2">Uncharacterized protein</fullName>
    </submittedName>
</protein>
<gene>
    <name evidence="2" type="ORF">K466DRAFT_298711</name>
</gene>
<reference evidence="2 3" key="1">
    <citation type="journal article" date="2019" name="Nat. Ecol. Evol.">
        <title>Megaphylogeny resolves global patterns of mushroom evolution.</title>
        <authorList>
            <person name="Varga T."/>
            <person name="Krizsan K."/>
            <person name="Foldi C."/>
            <person name="Dima B."/>
            <person name="Sanchez-Garcia M."/>
            <person name="Sanchez-Ramirez S."/>
            <person name="Szollosi G.J."/>
            <person name="Szarkandi J.G."/>
            <person name="Papp V."/>
            <person name="Albert L."/>
            <person name="Andreopoulos W."/>
            <person name="Angelini C."/>
            <person name="Antonin V."/>
            <person name="Barry K.W."/>
            <person name="Bougher N.L."/>
            <person name="Buchanan P."/>
            <person name="Buyck B."/>
            <person name="Bense V."/>
            <person name="Catcheside P."/>
            <person name="Chovatia M."/>
            <person name="Cooper J."/>
            <person name="Damon W."/>
            <person name="Desjardin D."/>
            <person name="Finy P."/>
            <person name="Geml J."/>
            <person name="Haridas S."/>
            <person name="Hughes K."/>
            <person name="Justo A."/>
            <person name="Karasinski D."/>
            <person name="Kautmanova I."/>
            <person name="Kiss B."/>
            <person name="Kocsube S."/>
            <person name="Kotiranta H."/>
            <person name="LaButti K.M."/>
            <person name="Lechner B.E."/>
            <person name="Liimatainen K."/>
            <person name="Lipzen A."/>
            <person name="Lukacs Z."/>
            <person name="Mihaltcheva S."/>
            <person name="Morgado L.N."/>
            <person name="Niskanen T."/>
            <person name="Noordeloos M.E."/>
            <person name="Ohm R.A."/>
            <person name="Ortiz-Santana B."/>
            <person name="Ovrebo C."/>
            <person name="Racz N."/>
            <person name="Riley R."/>
            <person name="Savchenko A."/>
            <person name="Shiryaev A."/>
            <person name="Soop K."/>
            <person name="Spirin V."/>
            <person name="Szebenyi C."/>
            <person name="Tomsovsky M."/>
            <person name="Tulloss R.E."/>
            <person name="Uehling J."/>
            <person name="Grigoriev I.V."/>
            <person name="Vagvolgyi C."/>
            <person name="Papp T."/>
            <person name="Martin F.M."/>
            <person name="Miettinen O."/>
            <person name="Hibbett D.S."/>
            <person name="Nagy L.G."/>
        </authorList>
    </citation>
    <scope>NUCLEOTIDE SEQUENCE [LARGE SCALE GENOMIC DNA]</scope>
    <source>
        <strain evidence="2 3">HHB13444</strain>
    </source>
</reference>
<dbReference type="InParanoid" id="A0A5C3NYK0"/>
<evidence type="ECO:0000313" key="2">
    <source>
        <dbReference type="EMBL" id="TFK82505.1"/>
    </source>
</evidence>
<name>A0A5C3NYK0_9APHY</name>